<keyword evidence="6" id="KW-0752">Steroid biosynthesis</keyword>
<dbReference type="PIRSF" id="PIRSF015950">
    <property type="entry name" value="Mev_P_decrbx"/>
    <property type="match status" value="1"/>
</dbReference>
<evidence type="ECO:0000259" key="16">
    <source>
        <dbReference type="Pfam" id="PF22700"/>
    </source>
</evidence>
<dbReference type="PANTHER" id="PTHR10977:SF3">
    <property type="entry name" value="DIPHOSPHOMEVALONATE DECARBOXYLASE"/>
    <property type="match status" value="1"/>
</dbReference>
<dbReference type="GO" id="GO:0019287">
    <property type="term" value="P:isopentenyl diphosphate biosynthetic process, mevalonate pathway"/>
    <property type="evidence" value="ECO:0007669"/>
    <property type="project" value="TreeGrafter"/>
</dbReference>
<dbReference type="InterPro" id="IPR036554">
    <property type="entry name" value="GHMP_kinase_C_sf"/>
</dbReference>
<organism evidence="18 19">
    <name type="scientific">Toxocara canis</name>
    <name type="common">Canine roundworm</name>
    <dbReference type="NCBI Taxonomy" id="6265"/>
    <lineage>
        <taxon>Eukaryota</taxon>
        <taxon>Metazoa</taxon>
        <taxon>Ecdysozoa</taxon>
        <taxon>Nematoda</taxon>
        <taxon>Chromadorea</taxon>
        <taxon>Rhabditida</taxon>
        <taxon>Spirurina</taxon>
        <taxon>Ascaridomorpha</taxon>
        <taxon>Ascaridoidea</taxon>
        <taxon>Toxocaridae</taxon>
        <taxon>Toxocara</taxon>
    </lineage>
</organism>
<dbReference type="WBParaSite" id="TCNE_0001329601-mRNA-1">
    <property type="protein sequence ID" value="TCNE_0001329601-mRNA-1"/>
    <property type="gene ID" value="TCNE_0001329601"/>
</dbReference>
<evidence type="ECO:0000256" key="7">
    <source>
        <dbReference type="ARBA" id="ARBA00023011"/>
    </source>
</evidence>
<sequence>MTSDSTSASNTTQQVTVIAPINIALIKYWGKRDEDLVLPLNDSVSLNVDDLYAKTRIRTGASIHEDSVAVNGRAVDLSKPNRFSSDGIYEVISEFVQSLKEVRRISRKRLMNDDGDTQENPACFQKFEASFPTVLLQATVVSETNFPVEAGLASSAAGFAAVAFALGHLYKLKNDEIIRIARLGKWCWIVVGVETSLSGGMGGVGSKQDTMMTSCGFLGSGSACRSMLGGFVHWKAGTRVDGSDCCCEVVAPAEHWSTLCAIIVVTSRDSKHTSSTDGMRRSVQTSQLLSFRAKEVVPGRVSRLLKAIASKDFEQLATITMSESNQLHAICMDTMPPLKYMNGNSWRLVRLVEALNAHSGCKRVAYTFDAGPNCCLFVETHFVPTVFAALLRYCHLPTALFDKLGASSAGREWPQLRETAENLQKNVTLNGVEPAENVVHDIFLSHVGGQPTVVL</sequence>
<dbReference type="SUPFAM" id="SSF55060">
    <property type="entry name" value="GHMP Kinase, C-terminal domain"/>
    <property type="match status" value="1"/>
</dbReference>
<feature type="domain" description="Diphosphomevalonate decarboxylase-like N-terminal" evidence="16">
    <location>
        <begin position="218"/>
        <end position="246"/>
    </location>
</feature>
<evidence type="ECO:0000313" key="18">
    <source>
        <dbReference type="Proteomes" id="UP000050794"/>
    </source>
</evidence>
<evidence type="ECO:0000256" key="8">
    <source>
        <dbReference type="ARBA" id="ARBA00023098"/>
    </source>
</evidence>
<comment type="catalytic activity">
    <reaction evidence="14">
        <text>(R)-5-diphosphomevalonate + ATP = isopentenyl diphosphate + ADP + phosphate + CO2</text>
        <dbReference type="Rhea" id="RHEA:23732"/>
        <dbReference type="ChEBI" id="CHEBI:16526"/>
        <dbReference type="ChEBI" id="CHEBI:30616"/>
        <dbReference type="ChEBI" id="CHEBI:43474"/>
        <dbReference type="ChEBI" id="CHEBI:57557"/>
        <dbReference type="ChEBI" id="CHEBI:128769"/>
        <dbReference type="ChEBI" id="CHEBI:456216"/>
        <dbReference type="EC" id="4.1.1.33"/>
    </reaction>
</comment>
<dbReference type="PANTHER" id="PTHR10977">
    <property type="entry name" value="DIPHOSPHOMEVALONATE DECARBOXYLASE"/>
    <property type="match status" value="1"/>
</dbReference>
<reference evidence="19" key="1">
    <citation type="submission" date="2016-06" db="UniProtKB">
        <authorList>
            <consortium name="WormBaseParasite"/>
        </authorList>
    </citation>
    <scope>IDENTIFICATION</scope>
</reference>
<dbReference type="InterPro" id="IPR014721">
    <property type="entry name" value="Ribsml_uS5_D2-typ_fold_subgr"/>
</dbReference>
<keyword evidence="18" id="KW-1185">Reference proteome</keyword>
<dbReference type="InterPro" id="IPR053859">
    <property type="entry name" value="MVD-like_N"/>
</dbReference>
<dbReference type="EMBL" id="UYWY01021660">
    <property type="protein sequence ID" value="VDM44617.1"/>
    <property type="molecule type" value="Genomic_DNA"/>
</dbReference>
<dbReference type="Pfam" id="PF22700">
    <property type="entry name" value="MVD-like_N"/>
    <property type="match status" value="2"/>
</dbReference>
<dbReference type="Pfam" id="PF18376">
    <property type="entry name" value="MDD_C"/>
    <property type="match status" value="1"/>
</dbReference>
<feature type="domain" description="Mvd1 C-terminal" evidence="15">
    <location>
        <begin position="261"/>
        <end position="454"/>
    </location>
</feature>
<reference evidence="17 18" key="2">
    <citation type="submission" date="2018-11" db="EMBL/GenBank/DDBJ databases">
        <authorList>
            <consortium name="Pathogen Informatics"/>
        </authorList>
    </citation>
    <scope>NUCLEOTIDE SEQUENCE [LARGE SCALE GENOMIC DNA]</scope>
</reference>
<keyword evidence="5" id="KW-0067">ATP-binding</keyword>
<comment type="function">
    <text evidence="1">Catalyzes the ATP dependent decarboxylation of (R)-5-diphosphomevalonate to form isopentenyl diphosphate (IPP). Functions in the mevalonate (MVA) pathway leading to isopentenyl diphosphate (IPP), a key precursor for the biosynthesis of isoprenoids and sterol synthesis.</text>
</comment>
<keyword evidence="8" id="KW-0443">Lipid metabolism</keyword>
<accession>A0A183UXS6</accession>
<proteinExistence type="predicted"/>
<evidence type="ECO:0000256" key="6">
    <source>
        <dbReference type="ARBA" id="ARBA00022955"/>
    </source>
</evidence>
<evidence type="ECO:0000256" key="1">
    <source>
        <dbReference type="ARBA" id="ARBA00003812"/>
    </source>
</evidence>
<dbReference type="Gene3D" id="3.30.230.10">
    <property type="match status" value="2"/>
</dbReference>
<keyword evidence="9" id="KW-1207">Sterol metabolism</keyword>
<evidence type="ECO:0000256" key="14">
    <source>
        <dbReference type="ARBA" id="ARBA00048154"/>
    </source>
</evidence>
<keyword evidence="11" id="KW-0456">Lyase</keyword>
<dbReference type="InterPro" id="IPR005935">
    <property type="entry name" value="Mev_decarb"/>
</dbReference>
<evidence type="ECO:0000256" key="10">
    <source>
        <dbReference type="ARBA" id="ARBA00023221"/>
    </source>
</evidence>
<dbReference type="Proteomes" id="UP000050794">
    <property type="component" value="Unassembled WGS sequence"/>
</dbReference>
<dbReference type="Gene3D" id="3.30.70.890">
    <property type="entry name" value="GHMP kinase, C-terminal domain"/>
    <property type="match status" value="1"/>
</dbReference>
<evidence type="ECO:0000259" key="15">
    <source>
        <dbReference type="Pfam" id="PF18376"/>
    </source>
</evidence>
<dbReference type="InterPro" id="IPR041431">
    <property type="entry name" value="Mvd1_C"/>
</dbReference>
<gene>
    <name evidence="17" type="ORF">TCNE_LOCUS13296</name>
</gene>
<evidence type="ECO:0000313" key="19">
    <source>
        <dbReference type="WBParaSite" id="TCNE_0001329601-mRNA-1"/>
    </source>
</evidence>
<feature type="domain" description="Diphosphomevalonate decarboxylase-like N-terminal" evidence="16">
    <location>
        <begin position="19"/>
        <end position="184"/>
    </location>
</feature>
<keyword evidence="10" id="KW-0753">Steroid metabolism</keyword>
<dbReference type="GO" id="GO:0016126">
    <property type="term" value="P:sterol biosynthetic process"/>
    <property type="evidence" value="ECO:0007669"/>
    <property type="project" value="UniProtKB-KW"/>
</dbReference>
<evidence type="ECO:0000256" key="13">
    <source>
        <dbReference type="ARBA" id="ARBA00032827"/>
    </source>
</evidence>
<evidence type="ECO:0000256" key="4">
    <source>
        <dbReference type="ARBA" id="ARBA00022741"/>
    </source>
</evidence>
<evidence type="ECO:0000256" key="11">
    <source>
        <dbReference type="ARBA" id="ARBA00023239"/>
    </source>
</evidence>
<keyword evidence="3" id="KW-0444">Lipid biosynthesis</keyword>
<evidence type="ECO:0000256" key="12">
    <source>
        <dbReference type="ARBA" id="ARBA00031325"/>
    </source>
</evidence>
<keyword evidence="4" id="KW-0547">Nucleotide-binding</keyword>
<evidence type="ECO:0000256" key="9">
    <source>
        <dbReference type="ARBA" id="ARBA00023166"/>
    </source>
</evidence>
<evidence type="ECO:0000256" key="5">
    <source>
        <dbReference type="ARBA" id="ARBA00022840"/>
    </source>
</evidence>
<dbReference type="GO" id="GO:0004163">
    <property type="term" value="F:diphosphomevalonate decarboxylase activity"/>
    <property type="evidence" value="ECO:0007669"/>
    <property type="project" value="UniProtKB-EC"/>
</dbReference>
<evidence type="ECO:0000313" key="17">
    <source>
        <dbReference type="EMBL" id="VDM44617.1"/>
    </source>
</evidence>
<name>A0A183UXS6_TOXCA</name>
<dbReference type="AlphaFoldDB" id="A0A183UXS6"/>
<evidence type="ECO:0000256" key="2">
    <source>
        <dbReference type="ARBA" id="ARBA00019335"/>
    </source>
</evidence>
<evidence type="ECO:0000256" key="3">
    <source>
        <dbReference type="ARBA" id="ARBA00022516"/>
    </source>
</evidence>
<dbReference type="GO" id="GO:0005829">
    <property type="term" value="C:cytosol"/>
    <property type="evidence" value="ECO:0007669"/>
    <property type="project" value="TreeGrafter"/>
</dbReference>
<keyword evidence="7" id="KW-0756">Sterol biosynthesis</keyword>
<dbReference type="SUPFAM" id="SSF54211">
    <property type="entry name" value="Ribosomal protein S5 domain 2-like"/>
    <property type="match status" value="1"/>
</dbReference>
<dbReference type="GO" id="GO:0005524">
    <property type="term" value="F:ATP binding"/>
    <property type="evidence" value="ECO:0007669"/>
    <property type="project" value="UniProtKB-KW"/>
</dbReference>
<protein>
    <recommendedName>
        <fullName evidence="2">Diphosphomevalonate decarboxylase</fullName>
    </recommendedName>
    <alternativeName>
        <fullName evidence="12">Mevalonate (diphospho)decarboxylase</fullName>
    </alternativeName>
    <alternativeName>
        <fullName evidence="13">Mevalonate pyrophosphate decarboxylase</fullName>
    </alternativeName>
</protein>
<dbReference type="InterPro" id="IPR020568">
    <property type="entry name" value="Ribosomal_Su5_D2-typ_SF"/>
</dbReference>